<dbReference type="Pfam" id="PF07238">
    <property type="entry name" value="PilZ"/>
    <property type="match status" value="1"/>
</dbReference>
<reference evidence="2 3" key="1">
    <citation type="submission" date="2020-08" db="EMBL/GenBank/DDBJ databases">
        <title>Functional genomics of gut bacteria from endangered species of beetles.</title>
        <authorList>
            <person name="Carlos-Shanley C."/>
        </authorList>
    </citation>
    <scope>NUCLEOTIDE SEQUENCE [LARGE SCALE GENOMIC DNA]</scope>
    <source>
        <strain evidence="2 3">S00245</strain>
    </source>
</reference>
<dbReference type="InterPro" id="IPR009875">
    <property type="entry name" value="PilZ_domain"/>
</dbReference>
<proteinExistence type="predicted"/>
<name>A0A7W7KE21_9SPHN</name>
<comment type="caution">
    <text evidence="2">The sequence shown here is derived from an EMBL/GenBank/DDBJ whole genome shotgun (WGS) entry which is preliminary data.</text>
</comment>
<gene>
    <name evidence="2" type="ORF">HNO88_004499</name>
</gene>
<dbReference type="AlphaFoldDB" id="A0A7W7KE21"/>
<evidence type="ECO:0000313" key="3">
    <source>
        <dbReference type="Proteomes" id="UP000555448"/>
    </source>
</evidence>
<organism evidence="2 3">
    <name type="scientific">Novosphingobium chloroacetimidivorans</name>
    <dbReference type="NCBI Taxonomy" id="1428314"/>
    <lineage>
        <taxon>Bacteria</taxon>
        <taxon>Pseudomonadati</taxon>
        <taxon>Pseudomonadota</taxon>
        <taxon>Alphaproteobacteria</taxon>
        <taxon>Sphingomonadales</taxon>
        <taxon>Sphingomonadaceae</taxon>
        <taxon>Novosphingobium</taxon>
    </lineage>
</organism>
<evidence type="ECO:0000313" key="2">
    <source>
        <dbReference type="EMBL" id="MBB4861145.1"/>
    </source>
</evidence>
<feature type="domain" description="PilZ" evidence="1">
    <location>
        <begin position="34"/>
        <end position="114"/>
    </location>
</feature>
<dbReference type="Proteomes" id="UP000555448">
    <property type="component" value="Unassembled WGS sequence"/>
</dbReference>
<dbReference type="RefSeq" id="WP_246382299.1">
    <property type="nucleotide sequence ID" value="NZ_JACHLR010000069.1"/>
</dbReference>
<dbReference type="EMBL" id="JACHLR010000069">
    <property type="protein sequence ID" value="MBB4861145.1"/>
    <property type="molecule type" value="Genomic_DNA"/>
</dbReference>
<dbReference type="GO" id="GO:0035438">
    <property type="term" value="F:cyclic-di-GMP binding"/>
    <property type="evidence" value="ECO:0007669"/>
    <property type="project" value="InterPro"/>
</dbReference>
<protein>
    <recommendedName>
        <fullName evidence="1">PilZ domain-containing protein</fullName>
    </recommendedName>
</protein>
<dbReference type="SUPFAM" id="SSF141371">
    <property type="entry name" value="PilZ domain-like"/>
    <property type="match status" value="1"/>
</dbReference>
<keyword evidence="3" id="KW-1185">Reference proteome</keyword>
<evidence type="ECO:0000259" key="1">
    <source>
        <dbReference type="Pfam" id="PF07238"/>
    </source>
</evidence>
<sequence>MIVSEWDTRGRIQGDAEMTKIAQGEAYANATQEDRSAVRVRCTMPATLRPIGSKSLQTVVKDLSPFGFSATAISPIHKGTVCWLTIPGLEPVAAKAVWWDKGTVGCEFARLLQPNELTKMTAKS</sequence>
<accession>A0A7W7KE21</accession>